<feature type="transmembrane region" description="Helical" evidence="5">
    <location>
        <begin position="51"/>
        <end position="71"/>
    </location>
</feature>
<dbReference type="InterPro" id="IPR011701">
    <property type="entry name" value="MFS"/>
</dbReference>
<keyword evidence="4 5" id="KW-0472">Membrane</keyword>
<dbReference type="RefSeq" id="WP_038502724.1">
    <property type="nucleotide sequence ID" value="NZ_CP007490.1"/>
</dbReference>
<dbReference type="AlphaFoldDB" id="A0A060JGT9"/>
<reference evidence="7 8" key="1">
    <citation type="journal article" date="2014" name="Int. J. Syst. Evol. Microbiol.">
        <title>Rhodoluna lacicola gen. nov., sp. nov., a planktonic freshwater bacterium with stream-lined genome.</title>
        <authorList>
            <person name="Hahn M."/>
            <person name="Schmidt J."/>
            <person name="Taipale S.J."/>
            <person name="Doolittle W.F."/>
            <person name="Koll U."/>
        </authorList>
    </citation>
    <scope>NUCLEOTIDE SEQUENCE [LARGE SCALE GENOMIC DNA]</scope>
    <source>
        <strain evidence="7 8">MWH-Ta8</strain>
    </source>
</reference>
<dbReference type="HOGENOM" id="CLU_001265_59_9_11"/>
<feature type="transmembrane region" description="Helical" evidence="5">
    <location>
        <begin position="12"/>
        <end position="31"/>
    </location>
</feature>
<evidence type="ECO:0000256" key="5">
    <source>
        <dbReference type="SAM" id="Phobius"/>
    </source>
</evidence>
<evidence type="ECO:0000256" key="3">
    <source>
        <dbReference type="ARBA" id="ARBA00022989"/>
    </source>
</evidence>
<keyword evidence="2 5" id="KW-0812">Transmembrane</keyword>
<dbReference type="Gene3D" id="1.20.1250.20">
    <property type="entry name" value="MFS general substrate transporter like domains"/>
    <property type="match status" value="2"/>
</dbReference>
<protein>
    <submittedName>
        <fullName evidence="7">Sugar phosphate permease</fullName>
    </submittedName>
</protein>
<feature type="transmembrane region" description="Helical" evidence="5">
    <location>
        <begin position="363"/>
        <end position="385"/>
    </location>
</feature>
<feature type="transmembrane region" description="Helical" evidence="5">
    <location>
        <begin position="236"/>
        <end position="259"/>
    </location>
</feature>
<feature type="transmembrane region" description="Helical" evidence="5">
    <location>
        <begin position="300"/>
        <end position="321"/>
    </location>
</feature>
<dbReference type="SUPFAM" id="SSF103473">
    <property type="entry name" value="MFS general substrate transporter"/>
    <property type="match status" value="1"/>
</dbReference>
<feature type="transmembrane region" description="Helical" evidence="5">
    <location>
        <begin position="108"/>
        <end position="129"/>
    </location>
</feature>
<dbReference type="GO" id="GO:0005886">
    <property type="term" value="C:plasma membrane"/>
    <property type="evidence" value="ECO:0007669"/>
    <property type="project" value="UniProtKB-SubCell"/>
</dbReference>
<evidence type="ECO:0000256" key="4">
    <source>
        <dbReference type="ARBA" id="ARBA00023136"/>
    </source>
</evidence>
<evidence type="ECO:0000313" key="7">
    <source>
        <dbReference type="EMBL" id="AIC47742.1"/>
    </source>
</evidence>
<sequence length="421" mass="45294">MSSAQPKQFKLHRAWIVAAITFVTLIAAAAFRSTTSIMFQPLEQEFGWTRSLTSNAVAVNLVVYGLTAPFAATLMERFTVRKVAVSALGLVSLGTGLTVFMTQGWQLILYWGVFVGLGTGCLALVFGSLVANRWFTKRRGLVTGIFSAAYATGQLIFLPMLSTVVMNSGWRVSSIVIAIFAASIIPLFFLGFKNSPAEANTIPYGGLSQEPAGKAAPRTARATIGVLFESLSKPAFWILAGTFFVCGWTTNGLIGAHFIPAAHDHGMPMGTAAGLLALVGIFDFVGTILSGWLTDRVNPIYLLMFYYGLRGLALFTVPFVLGPTVELPLMFFVVFYGLDWIATVPPTIELCRKYFGLNQSPTVYGWVFASHMVGAAIAAAFAGAIRDAQGSYFIAWITAAVLCLLAAGSVLLLKRIKPDFA</sequence>
<dbReference type="STRING" id="529884.Rhola_00009420"/>
<dbReference type="PANTHER" id="PTHR11360:SF284">
    <property type="entry name" value="EG:103B4.3 PROTEIN-RELATED"/>
    <property type="match status" value="1"/>
</dbReference>
<proteinExistence type="predicted"/>
<comment type="subcellular location">
    <subcellularLocation>
        <location evidence="1">Cell membrane</location>
        <topology evidence="1">Multi-pass membrane protein</topology>
    </subcellularLocation>
</comment>
<feature type="transmembrane region" description="Helical" evidence="5">
    <location>
        <begin position="141"/>
        <end position="160"/>
    </location>
</feature>
<dbReference type="PROSITE" id="PS50850">
    <property type="entry name" value="MFS"/>
    <property type="match status" value="1"/>
</dbReference>
<organism evidence="7 8">
    <name type="scientific">Rhodoluna lacicola</name>
    <dbReference type="NCBI Taxonomy" id="529884"/>
    <lineage>
        <taxon>Bacteria</taxon>
        <taxon>Bacillati</taxon>
        <taxon>Actinomycetota</taxon>
        <taxon>Actinomycetes</taxon>
        <taxon>Micrococcales</taxon>
        <taxon>Microbacteriaceae</taxon>
        <taxon>Luna cluster</taxon>
        <taxon>Luna-1 subcluster</taxon>
        <taxon>Rhodoluna</taxon>
    </lineage>
</organism>
<feature type="transmembrane region" description="Helical" evidence="5">
    <location>
        <begin position="83"/>
        <end position="102"/>
    </location>
</feature>
<dbReference type="PANTHER" id="PTHR11360">
    <property type="entry name" value="MONOCARBOXYLATE TRANSPORTER"/>
    <property type="match status" value="1"/>
</dbReference>
<keyword evidence="8" id="KW-1185">Reference proteome</keyword>
<dbReference type="GO" id="GO:0022857">
    <property type="term" value="F:transmembrane transporter activity"/>
    <property type="evidence" value="ECO:0007669"/>
    <property type="project" value="InterPro"/>
</dbReference>
<dbReference type="OrthoDB" id="146345at2"/>
<dbReference type="Pfam" id="PF07690">
    <property type="entry name" value="MFS_1"/>
    <property type="match status" value="1"/>
</dbReference>
<keyword evidence="3 5" id="KW-1133">Transmembrane helix</keyword>
<accession>A0A060JGT9</accession>
<evidence type="ECO:0000259" key="6">
    <source>
        <dbReference type="PROSITE" id="PS50850"/>
    </source>
</evidence>
<feature type="transmembrane region" description="Helical" evidence="5">
    <location>
        <begin position="391"/>
        <end position="413"/>
    </location>
</feature>
<feature type="domain" description="Major facilitator superfamily (MFS) profile" evidence="6">
    <location>
        <begin position="16"/>
        <end position="418"/>
    </location>
</feature>
<evidence type="ECO:0000256" key="1">
    <source>
        <dbReference type="ARBA" id="ARBA00004651"/>
    </source>
</evidence>
<dbReference type="KEGG" id="rla:Rhola_00009420"/>
<dbReference type="InterPro" id="IPR036259">
    <property type="entry name" value="MFS_trans_sf"/>
</dbReference>
<evidence type="ECO:0000256" key="2">
    <source>
        <dbReference type="ARBA" id="ARBA00022692"/>
    </source>
</evidence>
<name>A0A060JGT9_9MICO</name>
<dbReference type="InterPro" id="IPR050327">
    <property type="entry name" value="Proton-linked_MCT"/>
</dbReference>
<dbReference type="InterPro" id="IPR020846">
    <property type="entry name" value="MFS_dom"/>
</dbReference>
<dbReference type="PATRIC" id="fig|529884.3.peg.904"/>
<dbReference type="CDD" id="cd17355">
    <property type="entry name" value="MFS_YcxA_like"/>
    <property type="match status" value="1"/>
</dbReference>
<feature type="transmembrane region" description="Helical" evidence="5">
    <location>
        <begin position="172"/>
        <end position="192"/>
    </location>
</feature>
<feature type="transmembrane region" description="Helical" evidence="5">
    <location>
        <begin position="271"/>
        <end position="293"/>
    </location>
</feature>
<gene>
    <name evidence="7" type="ORF">Rhola_00009420</name>
</gene>
<dbReference type="EMBL" id="CP007490">
    <property type="protein sequence ID" value="AIC47742.1"/>
    <property type="molecule type" value="Genomic_DNA"/>
</dbReference>
<dbReference type="Proteomes" id="UP000067708">
    <property type="component" value="Chromosome"/>
</dbReference>
<evidence type="ECO:0000313" key="8">
    <source>
        <dbReference type="Proteomes" id="UP000067708"/>
    </source>
</evidence>
<dbReference type="eggNOG" id="COG2271">
    <property type="taxonomic scope" value="Bacteria"/>
</dbReference>